<comment type="caution">
    <text evidence="1">The sequence shown here is derived from an EMBL/GenBank/DDBJ whole genome shotgun (WGS) entry which is preliminary data.</text>
</comment>
<feature type="non-terminal residue" evidence="1">
    <location>
        <position position="1"/>
    </location>
</feature>
<keyword evidence="2" id="KW-1185">Reference proteome</keyword>
<dbReference type="EMBL" id="JAMZIH010000448">
    <property type="protein sequence ID" value="KAJ1679333.1"/>
    <property type="molecule type" value="Genomic_DNA"/>
</dbReference>
<reference evidence="1" key="1">
    <citation type="submission" date="2022-06" db="EMBL/GenBank/DDBJ databases">
        <title>Phylogenomic reconstructions and comparative analyses of Kickxellomycotina fungi.</title>
        <authorList>
            <person name="Reynolds N.K."/>
            <person name="Stajich J.E."/>
            <person name="Barry K."/>
            <person name="Grigoriev I.V."/>
            <person name="Crous P."/>
            <person name="Smith M.E."/>
        </authorList>
    </citation>
    <scope>NUCLEOTIDE SEQUENCE</scope>
    <source>
        <strain evidence="1">RSA 2271</strain>
    </source>
</reference>
<name>A0ACC1HS04_9FUNG</name>
<gene>
    <name evidence="1" type="ORF">EV182_002265</name>
</gene>
<organism evidence="1 2">
    <name type="scientific">Spiromyces aspiralis</name>
    <dbReference type="NCBI Taxonomy" id="68401"/>
    <lineage>
        <taxon>Eukaryota</taxon>
        <taxon>Fungi</taxon>
        <taxon>Fungi incertae sedis</taxon>
        <taxon>Zoopagomycota</taxon>
        <taxon>Kickxellomycotina</taxon>
        <taxon>Kickxellomycetes</taxon>
        <taxon>Kickxellales</taxon>
        <taxon>Kickxellaceae</taxon>
        <taxon>Spiromyces</taxon>
    </lineage>
</organism>
<evidence type="ECO:0000313" key="2">
    <source>
        <dbReference type="Proteomes" id="UP001145114"/>
    </source>
</evidence>
<evidence type="ECO:0000313" key="1">
    <source>
        <dbReference type="EMBL" id="KAJ1679333.1"/>
    </source>
</evidence>
<dbReference type="Proteomes" id="UP001145114">
    <property type="component" value="Unassembled WGS sequence"/>
</dbReference>
<sequence length="137" mass="14052">KRCIDMVECYDFLKDIVENVQDDGDGGGPEECRQKLETYESPVDAVVSSADAAHPGSRGGGSSGSVIPISKLLNASTPTSFDSGGSQQFSLSQDEPQSLSPSSTSSSSARGRGGKTRSRGRGRGRGRGGGQAKAAVA</sequence>
<accession>A0ACC1HS04</accession>
<protein>
    <submittedName>
        <fullName evidence="1">Uncharacterized protein</fullName>
    </submittedName>
</protein>
<proteinExistence type="predicted"/>